<gene>
    <name evidence="1" type="ORF">LCGC14_1335150</name>
</gene>
<evidence type="ECO:0000313" key="1">
    <source>
        <dbReference type="EMBL" id="KKM80905.1"/>
    </source>
</evidence>
<reference evidence="1" key="1">
    <citation type="journal article" date="2015" name="Nature">
        <title>Complex archaea that bridge the gap between prokaryotes and eukaryotes.</title>
        <authorList>
            <person name="Spang A."/>
            <person name="Saw J.H."/>
            <person name="Jorgensen S.L."/>
            <person name="Zaremba-Niedzwiedzka K."/>
            <person name="Martijn J."/>
            <person name="Lind A.E."/>
            <person name="van Eijk R."/>
            <person name="Schleper C."/>
            <person name="Guy L."/>
            <person name="Ettema T.J."/>
        </authorList>
    </citation>
    <scope>NUCLEOTIDE SEQUENCE</scope>
</reference>
<dbReference type="EMBL" id="LAZR01008110">
    <property type="protein sequence ID" value="KKM80905.1"/>
    <property type="molecule type" value="Genomic_DNA"/>
</dbReference>
<comment type="caution">
    <text evidence="1">The sequence shown here is derived from an EMBL/GenBank/DDBJ whole genome shotgun (WGS) entry which is preliminary data.</text>
</comment>
<protein>
    <submittedName>
        <fullName evidence="1">Uncharacterized protein</fullName>
    </submittedName>
</protein>
<sequence>MKQIKNAGILMVLVAFMMSFQSNAQNTDKILKNPEKRERVMTAIINNPEMRMGMMEKDTAMSKKMKERMATMKKEKGMKCECECKNEDGKCQCKMEENDENKNEKQ</sequence>
<dbReference type="AlphaFoldDB" id="A0A0F9MWB3"/>
<name>A0A0F9MWB3_9ZZZZ</name>
<proteinExistence type="predicted"/>
<organism evidence="1">
    <name type="scientific">marine sediment metagenome</name>
    <dbReference type="NCBI Taxonomy" id="412755"/>
    <lineage>
        <taxon>unclassified sequences</taxon>
        <taxon>metagenomes</taxon>
        <taxon>ecological metagenomes</taxon>
    </lineage>
</organism>
<accession>A0A0F9MWB3</accession>